<feature type="transmembrane region" description="Helical" evidence="2">
    <location>
        <begin position="20"/>
        <end position="40"/>
    </location>
</feature>
<keyword evidence="2" id="KW-0812">Transmembrane</keyword>
<evidence type="ECO:0000313" key="3">
    <source>
        <dbReference type="EMBL" id="TQM10180.1"/>
    </source>
</evidence>
<dbReference type="SUPFAM" id="SSF63817">
    <property type="entry name" value="Sortase"/>
    <property type="match status" value="1"/>
</dbReference>
<keyword evidence="2" id="KW-1133">Transmembrane helix</keyword>
<sequence length="208" mass="21636">MGSRTGNGAARSPSAAPGAVHGPVTALLVVLLVVAGVAAAGRPARPLLPLPVHAAREVGGQVAPPVRIRIPAIGVDAPVVPLDVDAHGALPAPSHDGAAGWWRAGPEPGERGAAVVAGHVDSHSGPAVFFHLRALHPDAEVFVDRSDGRTAQFAVRRFESHGKDAFPTHSVYGPTPRSELRIITCGGVFDRTERHYRDNVIVFADRTG</sequence>
<proteinExistence type="predicted"/>
<gene>
    <name evidence="3" type="ORF">FB558_5964</name>
</gene>
<dbReference type="GO" id="GO:0016787">
    <property type="term" value="F:hydrolase activity"/>
    <property type="evidence" value="ECO:0007669"/>
    <property type="project" value="UniProtKB-KW"/>
</dbReference>
<keyword evidence="4" id="KW-1185">Reference proteome</keyword>
<keyword evidence="1" id="KW-0378">Hydrolase</keyword>
<evidence type="ECO:0000256" key="1">
    <source>
        <dbReference type="ARBA" id="ARBA00022801"/>
    </source>
</evidence>
<dbReference type="NCBIfam" id="NF033748">
    <property type="entry name" value="class_F_sortase"/>
    <property type="match status" value="1"/>
</dbReference>
<dbReference type="EMBL" id="VFPA01000003">
    <property type="protein sequence ID" value="TQM10180.1"/>
    <property type="molecule type" value="Genomic_DNA"/>
</dbReference>
<dbReference type="InterPro" id="IPR023365">
    <property type="entry name" value="Sortase_dom-sf"/>
</dbReference>
<dbReference type="Gene3D" id="2.40.260.10">
    <property type="entry name" value="Sortase"/>
    <property type="match status" value="1"/>
</dbReference>
<dbReference type="OrthoDB" id="525039at2"/>
<name>A0A543DLG1_9PSEU</name>
<dbReference type="Pfam" id="PF04203">
    <property type="entry name" value="Sortase"/>
    <property type="match status" value="1"/>
</dbReference>
<dbReference type="RefSeq" id="WP_142058817.1">
    <property type="nucleotide sequence ID" value="NZ_VFPA01000003.1"/>
</dbReference>
<dbReference type="InterPro" id="IPR042001">
    <property type="entry name" value="Sortase_F"/>
</dbReference>
<evidence type="ECO:0000256" key="2">
    <source>
        <dbReference type="SAM" id="Phobius"/>
    </source>
</evidence>
<dbReference type="AlphaFoldDB" id="A0A543DLG1"/>
<dbReference type="CDD" id="cd05829">
    <property type="entry name" value="Sortase_F"/>
    <property type="match status" value="1"/>
</dbReference>
<dbReference type="Proteomes" id="UP000315677">
    <property type="component" value="Unassembled WGS sequence"/>
</dbReference>
<organism evidence="3 4">
    <name type="scientific">Pseudonocardia kunmingensis</name>
    <dbReference type="NCBI Taxonomy" id="630975"/>
    <lineage>
        <taxon>Bacteria</taxon>
        <taxon>Bacillati</taxon>
        <taxon>Actinomycetota</taxon>
        <taxon>Actinomycetes</taxon>
        <taxon>Pseudonocardiales</taxon>
        <taxon>Pseudonocardiaceae</taxon>
        <taxon>Pseudonocardia</taxon>
    </lineage>
</organism>
<keyword evidence="2" id="KW-0472">Membrane</keyword>
<comment type="caution">
    <text evidence="3">The sequence shown here is derived from an EMBL/GenBank/DDBJ whole genome shotgun (WGS) entry which is preliminary data.</text>
</comment>
<evidence type="ECO:0000313" key="4">
    <source>
        <dbReference type="Proteomes" id="UP000315677"/>
    </source>
</evidence>
<accession>A0A543DLG1</accession>
<protein>
    <submittedName>
        <fullName evidence="3">Sortase family protein</fullName>
    </submittedName>
</protein>
<reference evidence="3 4" key="1">
    <citation type="submission" date="2019-06" db="EMBL/GenBank/DDBJ databases">
        <title>Sequencing the genomes of 1000 actinobacteria strains.</title>
        <authorList>
            <person name="Klenk H.-P."/>
        </authorList>
    </citation>
    <scope>NUCLEOTIDE SEQUENCE [LARGE SCALE GENOMIC DNA]</scope>
    <source>
        <strain evidence="3 4">DSM 45301</strain>
    </source>
</reference>
<dbReference type="InterPro" id="IPR005754">
    <property type="entry name" value="Sortase"/>
</dbReference>